<evidence type="ECO:0000256" key="2">
    <source>
        <dbReference type="ARBA" id="ARBA00022801"/>
    </source>
</evidence>
<gene>
    <name evidence="4" type="ORF">PBT88_17820</name>
</gene>
<feature type="domain" description="HIRAN" evidence="3">
    <location>
        <begin position="31"/>
        <end position="83"/>
    </location>
</feature>
<keyword evidence="2" id="KW-0378">Hydrolase</keyword>
<sequence>MTVACVGARFANPKRKGEPTGNREMEIMFTEPGDVVSLRAEPENTADANAIAVYAKTGVQIGYISADRTILIRQAWAAARDVFAIFQERAPWGAWLRIGFDREPTLPPAFEKSPMIQVSRDWWPDEIADADGDGFHPDYIPPDD</sequence>
<keyword evidence="1" id="KW-0479">Metal-binding</keyword>
<name>A0ABY7NLZ7_9SPHN</name>
<evidence type="ECO:0000313" key="4">
    <source>
        <dbReference type="EMBL" id="WBO21995.1"/>
    </source>
</evidence>
<organism evidence="4 5">
    <name type="scientific">Sphingomonas abietis</name>
    <dbReference type="NCBI Taxonomy" id="3012344"/>
    <lineage>
        <taxon>Bacteria</taxon>
        <taxon>Pseudomonadati</taxon>
        <taxon>Pseudomonadota</taxon>
        <taxon>Alphaproteobacteria</taxon>
        <taxon>Sphingomonadales</taxon>
        <taxon>Sphingomonadaceae</taxon>
        <taxon>Sphingomonas</taxon>
    </lineage>
</organism>
<dbReference type="EMBL" id="CP115174">
    <property type="protein sequence ID" value="WBO21995.1"/>
    <property type="molecule type" value="Genomic_DNA"/>
</dbReference>
<evidence type="ECO:0000256" key="1">
    <source>
        <dbReference type="ARBA" id="ARBA00022723"/>
    </source>
</evidence>
<reference evidence="4 5" key="1">
    <citation type="submission" date="2022-12" db="EMBL/GenBank/DDBJ databases">
        <title>Sphingomonas abieness sp. nov., an endophytic bacterium isolated from Abies koreana.</title>
        <authorList>
            <person name="Jiang L."/>
            <person name="Lee J."/>
        </authorList>
    </citation>
    <scope>NUCLEOTIDE SEQUENCE [LARGE SCALE GENOMIC DNA]</scope>
    <source>
        <strain evidence="5">PAMB 00755</strain>
    </source>
</reference>
<dbReference type="Proteomes" id="UP001210865">
    <property type="component" value="Chromosome"/>
</dbReference>
<dbReference type="RefSeq" id="WP_270076643.1">
    <property type="nucleotide sequence ID" value="NZ_CP115174.1"/>
</dbReference>
<evidence type="ECO:0000313" key="5">
    <source>
        <dbReference type="Proteomes" id="UP001210865"/>
    </source>
</evidence>
<dbReference type="Gene3D" id="3.30.70.2330">
    <property type="match status" value="1"/>
</dbReference>
<accession>A0ABY7NLZ7</accession>
<keyword evidence="5" id="KW-1185">Reference proteome</keyword>
<proteinExistence type="predicted"/>
<dbReference type="InterPro" id="IPR014905">
    <property type="entry name" value="HIRAN"/>
</dbReference>
<evidence type="ECO:0000259" key="3">
    <source>
        <dbReference type="Pfam" id="PF08797"/>
    </source>
</evidence>
<protein>
    <submittedName>
        <fullName evidence="4">HIRAN domain-containing protein</fullName>
    </submittedName>
</protein>
<dbReference type="Pfam" id="PF08797">
    <property type="entry name" value="HIRAN"/>
    <property type="match status" value="1"/>
</dbReference>